<gene>
    <name evidence="1" type="ORF">QWZ15_11040</name>
</gene>
<sequence length="75" mass="8443">MSKKIVCYGPSSKSETIQMGHLMGIVEENGIITMSYHQVIYSHEIMTGICRSVPEILPNGKIRLPEIEHDENVTQ</sequence>
<reference evidence="2" key="1">
    <citation type="journal article" date="2019" name="Int. J. Syst. Evol. Microbiol.">
        <title>The Global Catalogue of Microorganisms (GCM) 10K type strain sequencing project: providing services to taxonomists for standard genome sequencing and annotation.</title>
        <authorList>
            <consortium name="The Broad Institute Genomics Platform"/>
            <consortium name="The Broad Institute Genome Sequencing Center for Infectious Disease"/>
            <person name="Wu L."/>
            <person name="Ma J."/>
        </authorList>
    </citation>
    <scope>NUCLEOTIDE SEQUENCE [LARGE SCALE GENOMIC DNA]</scope>
    <source>
        <strain evidence="2">CECT 7706</strain>
    </source>
</reference>
<keyword evidence="2" id="KW-1185">Reference proteome</keyword>
<dbReference type="InterPro" id="IPR058595">
    <property type="entry name" value="Avidin-like"/>
</dbReference>
<name>A0ABT8C970_9BACT</name>
<dbReference type="EMBL" id="JAUFQS010000009">
    <property type="protein sequence ID" value="MDN3688368.1"/>
    <property type="molecule type" value="Genomic_DNA"/>
</dbReference>
<organism evidence="1 2">
    <name type="scientific">Cyclobacterium jeungdonense</name>
    <dbReference type="NCBI Taxonomy" id="708087"/>
    <lineage>
        <taxon>Bacteria</taxon>
        <taxon>Pseudomonadati</taxon>
        <taxon>Bacteroidota</taxon>
        <taxon>Cytophagia</taxon>
        <taxon>Cytophagales</taxon>
        <taxon>Cyclobacteriaceae</taxon>
        <taxon>Cyclobacterium</taxon>
    </lineage>
</organism>
<accession>A0ABT8C970</accession>
<evidence type="ECO:0000313" key="2">
    <source>
        <dbReference type="Proteomes" id="UP001236663"/>
    </source>
</evidence>
<dbReference type="Proteomes" id="UP001236663">
    <property type="component" value="Unassembled WGS sequence"/>
</dbReference>
<dbReference type="RefSeq" id="WP_240459330.1">
    <property type="nucleotide sequence ID" value="NZ_JAUFQS010000009.1"/>
</dbReference>
<comment type="caution">
    <text evidence="1">The sequence shown here is derived from an EMBL/GenBank/DDBJ whole genome shotgun (WGS) entry which is preliminary data.</text>
</comment>
<protein>
    <submittedName>
        <fullName evidence="1">Uncharacterized protein</fullName>
    </submittedName>
</protein>
<proteinExistence type="predicted"/>
<dbReference type="Pfam" id="PF26421">
    <property type="entry name" value="Avidin_like"/>
    <property type="match status" value="1"/>
</dbReference>
<evidence type="ECO:0000313" key="1">
    <source>
        <dbReference type="EMBL" id="MDN3688368.1"/>
    </source>
</evidence>